<dbReference type="InterPro" id="IPR009045">
    <property type="entry name" value="Zn_M74/Hedgehog-like"/>
</dbReference>
<dbReference type="InterPro" id="IPR036365">
    <property type="entry name" value="PGBD-like_sf"/>
</dbReference>
<dbReference type="InterPro" id="IPR003709">
    <property type="entry name" value="VanY-like_core_dom"/>
</dbReference>
<dbReference type="EMBL" id="CP017962">
    <property type="protein sequence ID" value="APC47004.1"/>
    <property type="molecule type" value="Genomic_DNA"/>
</dbReference>
<evidence type="ECO:0000313" key="5">
    <source>
        <dbReference type="EMBL" id="APC47004.1"/>
    </source>
</evidence>
<evidence type="ECO:0000256" key="1">
    <source>
        <dbReference type="SAM" id="MobiDB-lite"/>
    </source>
</evidence>
<dbReference type="GeneID" id="71513114"/>
<dbReference type="Proteomes" id="UP000182945">
    <property type="component" value="Chromosome"/>
</dbReference>
<dbReference type="KEGG" id="vhl:BME96_01810"/>
<accession>A0AAC9NJU7</accession>
<name>A0AAC9NJU7_VIRHA</name>
<protein>
    <submittedName>
        <fullName evidence="5">Carboxypeptidase</fullName>
    </submittedName>
</protein>
<dbReference type="PANTHER" id="PTHR34385">
    <property type="entry name" value="D-ALANYL-D-ALANINE CARBOXYPEPTIDASE"/>
    <property type="match status" value="1"/>
</dbReference>
<evidence type="ECO:0000256" key="2">
    <source>
        <dbReference type="SAM" id="SignalP"/>
    </source>
</evidence>
<dbReference type="InterPro" id="IPR036366">
    <property type="entry name" value="PGBDSf"/>
</dbReference>
<dbReference type="PROSITE" id="PS51257">
    <property type="entry name" value="PROKAR_LIPOPROTEIN"/>
    <property type="match status" value="1"/>
</dbReference>
<keyword evidence="5" id="KW-0645">Protease</keyword>
<organism evidence="5 6">
    <name type="scientific">Virgibacillus halodenitrificans</name>
    <name type="common">Bacillus halodenitrificans</name>
    <dbReference type="NCBI Taxonomy" id="1482"/>
    <lineage>
        <taxon>Bacteria</taxon>
        <taxon>Bacillati</taxon>
        <taxon>Bacillota</taxon>
        <taxon>Bacilli</taxon>
        <taxon>Bacillales</taxon>
        <taxon>Bacillaceae</taxon>
        <taxon>Virgibacillus</taxon>
    </lineage>
</organism>
<dbReference type="Gene3D" id="1.10.101.10">
    <property type="entry name" value="PGBD-like superfamily/PGBD"/>
    <property type="match status" value="1"/>
</dbReference>
<feature type="compositionally biased region" description="Basic and acidic residues" evidence="1">
    <location>
        <begin position="49"/>
        <end position="71"/>
    </location>
</feature>
<dbReference type="Pfam" id="PF02557">
    <property type="entry name" value="VanY"/>
    <property type="match status" value="1"/>
</dbReference>
<dbReference type="PANTHER" id="PTHR34385:SF1">
    <property type="entry name" value="PEPTIDOGLYCAN L-ALANYL-D-GLUTAMATE ENDOPEPTIDASE CWLK"/>
    <property type="match status" value="1"/>
</dbReference>
<evidence type="ECO:0000259" key="3">
    <source>
        <dbReference type="Pfam" id="PF01471"/>
    </source>
</evidence>
<dbReference type="InterPro" id="IPR058193">
    <property type="entry name" value="VanY/YodJ_core_dom"/>
</dbReference>
<dbReference type="Gene3D" id="3.30.1380.10">
    <property type="match status" value="1"/>
</dbReference>
<dbReference type="SUPFAM" id="SSF47090">
    <property type="entry name" value="PGBD-like"/>
    <property type="match status" value="1"/>
</dbReference>
<dbReference type="CDD" id="cd14852">
    <property type="entry name" value="LD-carboxypeptidase"/>
    <property type="match status" value="1"/>
</dbReference>
<feature type="compositionally biased region" description="Polar residues" evidence="1">
    <location>
        <begin position="28"/>
        <end position="47"/>
    </location>
</feature>
<evidence type="ECO:0000313" key="6">
    <source>
        <dbReference type="Proteomes" id="UP000182945"/>
    </source>
</evidence>
<keyword evidence="5" id="KW-0378">Hydrolase</keyword>
<dbReference type="GO" id="GO:0004180">
    <property type="term" value="F:carboxypeptidase activity"/>
    <property type="evidence" value="ECO:0007669"/>
    <property type="project" value="UniProtKB-KW"/>
</dbReference>
<feature type="region of interest" description="Disordered" evidence="1">
    <location>
        <begin position="28"/>
        <end position="71"/>
    </location>
</feature>
<gene>
    <name evidence="5" type="ORF">BME96_01810</name>
</gene>
<dbReference type="GO" id="GO:0006508">
    <property type="term" value="P:proteolysis"/>
    <property type="evidence" value="ECO:0007669"/>
    <property type="project" value="InterPro"/>
</dbReference>
<keyword evidence="5" id="KW-0121">Carboxypeptidase</keyword>
<dbReference type="Pfam" id="PF01471">
    <property type="entry name" value="PG_binding_1"/>
    <property type="match status" value="1"/>
</dbReference>
<sequence length="348" mass="39163">MLKRKGRVITILMVLLLLFTGCSMQTSKEAQQENTSEESSPANTDINTDSEKNEKEVKAPSEELQKKDKGEPVRRLQLALQSIGYDVKEDGIYNTDTTLAVTDLQLQFKELKATGLYDKETSKTLQKLLTTDKGDFKAYKILAKNKDVQKANGGATVLQNPYDQLALVNKQHALPADYIPKDLVTPKVRFPFTEDLPKKQMRQVAATALEKMFAAADKAGLDLFAQSGYRSYERQDSIFASNVNEHGEEAANKFSARPGESEHQTGLTMDVTSPDINYGLTIEFGKTDEGKWIKKHAAEYGFIIRYPKGKENITKYQYEPWHLRFVGKEAAKEIMTKGITLEEYVKGK</sequence>
<feature type="chain" id="PRO_5042278562" evidence="2">
    <location>
        <begin position="26"/>
        <end position="348"/>
    </location>
</feature>
<dbReference type="InterPro" id="IPR052179">
    <property type="entry name" value="DD-CPase-like"/>
</dbReference>
<keyword evidence="2" id="KW-0732">Signal</keyword>
<feature type="domain" description="Peptidoglycan binding-like" evidence="3">
    <location>
        <begin position="70"/>
        <end position="125"/>
    </location>
</feature>
<dbReference type="SUPFAM" id="SSF55166">
    <property type="entry name" value="Hedgehog/DD-peptidase"/>
    <property type="match status" value="1"/>
</dbReference>
<dbReference type="RefSeq" id="WP_019379114.1">
    <property type="nucleotide sequence ID" value="NZ_CP017962.1"/>
</dbReference>
<dbReference type="InterPro" id="IPR002477">
    <property type="entry name" value="Peptidoglycan-bd-like"/>
</dbReference>
<reference evidence="5 6" key="1">
    <citation type="submission" date="2016-11" db="EMBL/GenBank/DDBJ databases">
        <title>Complete genome sequencing of Virgibacillus halodenitrificans PDB-F2.</title>
        <authorList>
            <person name="Sun Z."/>
            <person name="Zhou Y."/>
            <person name="Li H."/>
        </authorList>
    </citation>
    <scope>NUCLEOTIDE SEQUENCE [LARGE SCALE GENOMIC DNA]</scope>
    <source>
        <strain evidence="5 6">PDB-F2</strain>
    </source>
</reference>
<evidence type="ECO:0000259" key="4">
    <source>
        <dbReference type="Pfam" id="PF02557"/>
    </source>
</evidence>
<feature type="signal peptide" evidence="2">
    <location>
        <begin position="1"/>
        <end position="25"/>
    </location>
</feature>
<dbReference type="AlphaFoldDB" id="A0AAC9NJU7"/>
<proteinExistence type="predicted"/>
<feature type="domain" description="D-alanyl-D-alanine carboxypeptidase-like core" evidence="4">
    <location>
        <begin position="199"/>
        <end position="328"/>
    </location>
</feature>